<comment type="caution">
    <text evidence="2">The sequence shown here is derived from an EMBL/GenBank/DDBJ whole genome shotgun (WGS) entry which is preliminary data.</text>
</comment>
<dbReference type="Proteomes" id="UP000322234">
    <property type="component" value="Unassembled WGS sequence"/>
</dbReference>
<accession>A0A6B0QZC1</accession>
<evidence type="ECO:0000256" key="1">
    <source>
        <dbReference type="SAM" id="MobiDB-lite"/>
    </source>
</evidence>
<evidence type="ECO:0000313" key="2">
    <source>
        <dbReference type="EMBL" id="MXQ80954.1"/>
    </source>
</evidence>
<protein>
    <submittedName>
        <fullName evidence="2">Uncharacterized protein</fullName>
    </submittedName>
</protein>
<name>A0A6B0QZC1_9CETA</name>
<dbReference type="AlphaFoldDB" id="A0A6B0QZC1"/>
<evidence type="ECO:0000313" key="3">
    <source>
        <dbReference type="Proteomes" id="UP000322234"/>
    </source>
</evidence>
<proteinExistence type="predicted"/>
<sequence length="74" mass="8124">MGETRSRAHRTVTETKKGMALVGGRLKGRGCLRGSSLGVNAPHLPRPPREESHTRRTWGTDKMRIILASVCLST</sequence>
<organism evidence="2 3">
    <name type="scientific">Bos mutus</name>
    <name type="common">wild yak</name>
    <dbReference type="NCBI Taxonomy" id="72004"/>
    <lineage>
        <taxon>Eukaryota</taxon>
        <taxon>Metazoa</taxon>
        <taxon>Chordata</taxon>
        <taxon>Craniata</taxon>
        <taxon>Vertebrata</taxon>
        <taxon>Euteleostomi</taxon>
        <taxon>Mammalia</taxon>
        <taxon>Eutheria</taxon>
        <taxon>Laurasiatheria</taxon>
        <taxon>Artiodactyla</taxon>
        <taxon>Ruminantia</taxon>
        <taxon>Pecora</taxon>
        <taxon>Bovidae</taxon>
        <taxon>Bovinae</taxon>
        <taxon>Bos</taxon>
    </lineage>
</organism>
<gene>
    <name evidence="2" type="ORF">E5288_WYG012712</name>
</gene>
<reference evidence="2" key="1">
    <citation type="submission" date="2019-10" db="EMBL/GenBank/DDBJ databases">
        <title>The sequence and de novo assembly of the wild yak genome.</title>
        <authorList>
            <person name="Liu Y."/>
        </authorList>
    </citation>
    <scope>NUCLEOTIDE SEQUENCE [LARGE SCALE GENOMIC DNA]</scope>
    <source>
        <strain evidence="2">WY2019</strain>
    </source>
</reference>
<keyword evidence="3" id="KW-1185">Reference proteome</keyword>
<feature type="region of interest" description="Disordered" evidence="1">
    <location>
        <begin position="37"/>
        <end position="56"/>
    </location>
</feature>
<dbReference type="EMBL" id="VBQZ03000006">
    <property type="protein sequence ID" value="MXQ80954.1"/>
    <property type="molecule type" value="Genomic_DNA"/>
</dbReference>
<feature type="compositionally biased region" description="Basic and acidic residues" evidence="1">
    <location>
        <begin position="47"/>
        <end position="56"/>
    </location>
</feature>